<dbReference type="Gene3D" id="3.90.190.10">
    <property type="entry name" value="Protein tyrosine phosphatase superfamily"/>
    <property type="match status" value="1"/>
</dbReference>
<proteinExistence type="predicted"/>
<evidence type="ECO:0000313" key="2">
    <source>
        <dbReference type="Proteomes" id="UP000023152"/>
    </source>
</evidence>
<dbReference type="PROSITE" id="PS00383">
    <property type="entry name" value="TYR_PHOSPHATASE_1"/>
    <property type="match status" value="1"/>
</dbReference>
<dbReference type="SUPFAM" id="SSF52799">
    <property type="entry name" value="(Phosphotyrosine protein) phosphatases II"/>
    <property type="match status" value="1"/>
</dbReference>
<protein>
    <recommendedName>
        <fullName evidence="3">Tyrosine specific protein phosphatases domain-containing protein</fullName>
    </recommendedName>
</protein>
<reference evidence="1 2" key="1">
    <citation type="journal article" date="2013" name="Curr. Biol.">
        <title>The Genome of the Foraminiferan Reticulomyxa filosa.</title>
        <authorList>
            <person name="Glockner G."/>
            <person name="Hulsmann N."/>
            <person name="Schleicher M."/>
            <person name="Noegel A.A."/>
            <person name="Eichinger L."/>
            <person name="Gallinger C."/>
            <person name="Pawlowski J."/>
            <person name="Sierra R."/>
            <person name="Euteneuer U."/>
            <person name="Pillet L."/>
            <person name="Moustafa A."/>
            <person name="Platzer M."/>
            <person name="Groth M."/>
            <person name="Szafranski K."/>
            <person name="Schliwa M."/>
        </authorList>
    </citation>
    <scope>NUCLEOTIDE SEQUENCE [LARGE SCALE GENOMIC DNA]</scope>
</reference>
<sequence>MSKALPRSEENRFEEKIWIQNRVKLVTPANNTLFLLHDLKKEVLYLYNFIDDKQIETVEEVQLLWTGKSSKTSESKDDSEEKATGKPRVFIEWCQPTSGKYHYFDIFACVQHVQRPYLSIKDLTGDLKPHFDESAYKNIFCVCIRCNDFFLNKKANALDTMLSPDDTLILSPIRSIGMEGEHSANKKGHKTKENEDDNIEIGSNSFAGSQLLYTNFTDMGTYNGHKLYLGGSPSLQFVKTHEISFLLNCRVDKNPADIVKLCQKGELLFDVATWKYRAHDNYFEAYQKIDDIVERIHQELAIGHAFIHCLAGAHRSPFITGCYLAKYAGMKDKGSHAIYRHMQHLRAIVQPLGYNHNIDLYIDFLNGKIPKKMFCITSSNNREQYFFKNKSFQLTVCLLIQLEHVNWNLRKMKLLRFYLQVVLFLLKTVEEKAQLIID</sequence>
<name>X6NY13_RETFI</name>
<dbReference type="EMBL" id="ASPP01005345">
    <property type="protein sequence ID" value="ETO30719.1"/>
    <property type="molecule type" value="Genomic_DNA"/>
</dbReference>
<evidence type="ECO:0008006" key="3">
    <source>
        <dbReference type="Google" id="ProtNLM"/>
    </source>
</evidence>
<keyword evidence="2" id="KW-1185">Reference proteome</keyword>
<dbReference type="InterPro" id="IPR016130">
    <property type="entry name" value="Tyr_Pase_AS"/>
</dbReference>
<gene>
    <name evidence="1" type="ORF">RFI_06403</name>
</gene>
<comment type="caution">
    <text evidence="1">The sequence shown here is derived from an EMBL/GenBank/DDBJ whole genome shotgun (WGS) entry which is preliminary data.</text>
</comment>
<dbReference type="InterPro" id="IPR029021">
    <property type="entry name" value="Prot-tyrosine_phosphatase-like"/>
</dbReference>
<dbReference type="Proteomes" id="UP000023152">
    <property type="component" value="Unassembled WGS sequence"/>
</dbReference>
<organism evidence="1 2">
    <name type="scientific">Reticulomyxa filosa</name>
    <dbReference type="NCBI Taxonomy" id="46433"/>
    <lineage>
        <taxon>Eukaryota</taxon>
        <taxon>Sar</taxon>
        <taxon>Rhizaria</taxon>
        <taxon>Retaria</taxon>
        <taxon>Foraminifera</taxon>
        <taxon>Monothalamids</taxon>
        <taxon>Reticulomyxidae</taxon>
        <taxon>Reticulomyxa</taxon>
    </lineage>
</organism>
<evidence type="ECO:0000313" key="1">
    <source>
        <dbReference type="EMBL" id="ETO30719.1"/>
    </source>
</evidence>
<accession>X6NY13</accession>
<dbReference type="AlphaFoldDB" id="X6NY13"/>